<gene>
    <name evidence="2" type="ORF">AB205_0110830</name>
</gene>
<dbReference type="AlphaFoldDB" id="A0A2G9S0R1"/>
<dbReference type="EMBL" id="KV928240">
    <property type="protein sequence ID" value="PIO33739.1"/>
    <property type="molecule type" value="Genomic_DNA"/>
</dbReference>
<accession>A0A2G9S0R1</accession>
<feature type="region of interest" description="Disordered" evidence="1">
    <location>
        <begin position="1"/>
        <end position="47"/>
    </location>
</feature>
<proteinExistence type="predicted"/>
<evidence type="ECO:0000313" key="2">
    <source>
        <dbReference type="EMBL" id="PIO33739.1"/>
    </source>
</evidence>
<organism evidence="2 3">
    <name type="scientific">Aquarana catesbeiana</name>
    <name type="common">American bullfrog</name>
    <name type="synonym">Rana catesbeiana</name>
    <dbReference type="NCBI Taxonomy" id="8400"/>
    <lineage>
        <taxon>Eukaryota</taxon>
        <taxon>Metazoa</taxon>
        <taxon>Chordata</taxon>
        <taxon>Craniata</taxon>
        <taxon>Vertebrata</taxon>
        <taxon>Euteleostomi</taxon>
        <taxon>Amphibia</taxon>
        <taxon>Batrachia</taxon>
        <taxon>Anura</taxon>
        <taxon>Neobatrachia</taxon>
        <taxon>Ranoidea</taxon>
        <taxon>Ranidae</taxon>
        <taxon>Aquarana</taxon>
    </lineage>
</organism>
<keyword evidence="3" id="KW-1185">Reference proteome</keyword>
<name>A0A2G9S0R1_AQUCT</name>
<evidence type="ECO:0000313" key="3">
    <source>
        <dbReference type="Proteomes" id="UP000228934"/>
    </source>
</evidence>
<dbReference type="Proteomes" id="UP000228934">
    <property type="component" value="Unassembled WGS sequence"/>
</dbReference>
<protein>
    <submittedName>
        <fullName evidence="2">Uncharacterized protein</fullName>
    </submittedName>
</protein>
<evidence type="ECO:0000256" key="1">
    <source>
        <dbReference type="SAM" id="MobiDB-lite"/>
    </source>
</evidence>
<feature type="non-terminal residue" evidence="2">
    <location>
        <position position="213"/>
    </location>
</feature>
<reference evidence="3" key="1">
    <citation type="journal article" date="2017" name="Nat. Commun.">
        <title>The North American bullfrog draft genome provides insight into hormonal regulation of long noncoding RNA.</title>
        <authorList>
            <person name="Hammond S.A."/>
            <person name="Warren R.L."/>
            <person name="Vandervalk B.P."/>
            <person name="Kucuk E."/>
            <person name="Khan H."/>
            <person name="Gibb E.A."/>
            <person name="Pandoh P."/>
            <person name="Kirk H."/>
            <person name="Zhao Y."/>
            <person name="Jones M."/>
            <person name="Mungall A.J."/>
            <person name="Coope R."/>
            <person name="Pleasance S."/>
            <person name="Moore R.A."/>
            <person name="Holt R.A."/>
            <person name="Round J.M."/>
            <person name="Ohora S."/>
            <person name="Walle B.V."/>
            <person name="Veldhoen N."/>
            <person name="Helbing C.C."/>
            <person name="Birol I."/>
        </authorList>
    </citation>
    <scope>NUCLEOTIDE SEQUENCE [LARGE SCALE GENOMIC DNA]</scope>
</reference>
<feature type="compositionally biased region" description="Basic residues" evidence="1">
    <location>
        <begin position="9"/>
        <end position="28"/>
    </location>
</feature>
<sequence>MVLQNKKYIMSRRTPRRGRRSQASKRRQVASVPTVNSGSHGHGASSAGGRGVRLSFFASADRVIQPQHAEELVEWITKPSSSSSSSVTQAQSSLPSNAAAKAAYSTFYLSTESSELFDHSLGYMLLEDAQRFEGYDVGSQVEEGSNVSLERGGATEEQETGMFPQLQHTAKFAPVMRNEGMMRSLTVLGCLREEVRKKRRRHNSNGAGCPLGG</sequence>